<gene>
    <name evidence="2" type="ORF">AB1Y20_017698</name>
</gene>
<comment type="caution">
    <text evidence="2">The sequence shown here is derived from an EMBL/GenBank/DDBJ whole genome shotgun (WGS) entry which is preliminary data.</text>
</comment>
<protein>
    <recommendedName>
        <fullName evidence="4">Beta-galactosidase</fullName>
    </recommendedName>
</protein>
<organism evidence="2 3">
    <name type="scientific">Prymnesium parvum</name>
    <name type="common">Toxic golden alga</name>
    <dbReference type="NCBI Taxonomy" id="97485"/>
    <lineage>
        <taxon>Eukaryota</taxon>
        <taxon>Haptista</taxon>
        <taxon>Haptophyta</taxon>
        <taxon>Prymnesiophyceae</taxon>
        <taxon>Prymnesiales</taxon>
        <taxon>Prymnesiaceae</taxon>
        <taxon>Prymnesium</taxon>
    </lineage>
</organism>
<reference evidence="2 3" key="1">
    <citation type="journal article" date="2024" name="Science">
        <title>Giant polyketide synthase enzymes in the biosynthesis of giant marine polyether toxins.</title>
        <authorList>
            <person name="Fallon T.R."/>
            <person name="Shende V.V."/>
            <person name="Wierzbicki I.H."/>
            <person name="Pendleton A.L."/>
            <person name="Watervoot N.F."/>
            <person name="Auber R.P."/>
            <person name="Gonzalez D.J."/>
            <person name="Wisecaver J.H."/>
            <person name="Moore B.S."/>
        </authorList>
    </citation>
    <scope>NUCLEOTIDE SEQUENCE [LARGE SCALE GENOMIC DNA]</scope>
    <source>
        <strain evidence="2 3">12B1</strain>
    </source>
</reference>
<evidence type="ECO:0008006" key="4">
    <source>
        <dbReference type="Google" id="ProtNLM"/>
    </source>
</evidence>
<evidence type="ECO:0000313" key="2">
    <source>
        <dbReference type="EMBL" id="KAL1522723.1"/>
    </source>
</evidence>
<name>A0AB34JLZ8_PRYPA</name>
<keyword evidence="1" id="KW-0812">Transmembrane</keyword>
<evidence type="ECO:0000313" key="3">
    <source>
        <dbReference type="Proteomes" id="UP001515480"/>
    </source>
</evidence>
<proteinExistence type="predicted"/>
<feature type="transmembrane region" description="Helical" evidence="1">
    <location>
        <begin position="238"/>
        <end position="260"/>
    </location>
</feature>
<dbReference type="AlphaFoldDB" id="A0AB34JLZ8"/>
<keyword evidence="1" id="KW-1133">Transmembrane helix</keyword>
<evidence type="ECO:0000256" key="1">
    <source>
        <dbReference type="SAM" id="Phobius"/>
    </source>
</evidence>
<sequence length="289" mass="31598">MFDDSTFIFHTDVLRTQTSTNPEESRVVRTTNIEGVTIRLRPNSSGEAMVDRGTDLLSYTPLRYEQQAPLLSPNIGWPEVDVRLSLSTRAGHGAEVCKFELGGADGIPLAYRQAYPYSRAECSQRLGGSFSPTTSSCTCFYLLSEVCIKVSLRNGCFAPDAGGGGVGCEPGEENAWSPMKYSRLRGSEAAGGPAFHRDPPAHLDAPMLRVRHASDPMISAHNLTHDLMTFGLEDKFKALGGFELIVCAMALATPSLIFFFRRWHYGVYAPHADAYNESAITFTPLGMSD</sequence>
<keyword evidence="1" id="KW-0472">Membrane</keyword>
<dbReference type="EMBL" id="JBGBPQ010000006">
    <property type="protein sequence ID" value="KAL1522723.1"/>
    <property type="molecule type" value="Genomic_DNA"/>
</dbReference>
<dbReference type="Proteomes" id="UP001515480">
    <property type="component" value="Unassembled WGS sequence"/>
</dbReference>
<keyword evidence="3" id="KW-1185">Reference proteome</keyword>
<accession>A0AB34JLZ8</accession>